<keyword evidence="2" id="KW-1185">Reference proteome</keyword>
<dbReference type="AlphaFoldDB" id="A0A7Z9BNP8"/>
<comment type="caution">
    <text evidence="1">The sequence shown here is derived from an EMBL/GenBank/DDBJ whole genome shotgun (WGS) entry which is preliminary data.</text>
</comment>
<dbReference type="Proteomes" id="UP000184550">
    <property type="component" value="Unassembled WGS sequence"/>
</dbReference>
<protein>
    <submittedName>
        <fullName evidence="1">Uncharacterized protein</fullName>
    </submittedName>
</protein>
<name>A0A7Z9BNP8_9CYAN</name>
<evidence type="ECO:0000313" key="2">
    <source>
        <dbReference type="Proteomes" id="UP000184550"/>
    </source>
</evidence>
<organism evidence="1 2">
    <name type="scientific">Planktothrix serta PCC 8927</name>
    <dbReference type="NCBI Taxonomy" id="671068"/>
    <lineage>
        <taxon>Bacteria</taxon>
        <taxon>Bacillati</taxon>
        <taxon>Cyanobacteriota</taxon>
        <taxon>Cyanophyceae</taxon>
        <taxon>Oscillatoriophycideae</taxon>
        <taxon>Oscillatoriales</taxon>
        <taxon>Microcoleaceae</taxon>
        <taxon>Planktothrix</taxon>
    </lineage>
</organism>
<evidence type="ECO:0000313" key="1">
    <source>
        <dbReference type="EMBL" id="VXD13529.1"/>
    </source>
</evidence>
<accession>A0A7Z9BNP8</accession>
<sequence>MLNEQFEKLKKLMGRYCTSTTSNFKVKDDRIIKKIYYKKQSNQDCNVVIEDYHEFFIEKDKIFEKIVLRESDLAIFSGKSFVLAEGCDFGEPIKDEIEEHSSIIQLAFHLGGEVQQKQNSLNRYEWISLPKIIKELNFILVKGEGYARPADRADQAFIDFRDEEYVVTLSSQGYTVKTKGKVVGVYKTPMELVMALGIHKFQFGIFGNGGR</sequence>
<dbReference type="RefSeq" id="WP_083618301.1">
    <property type="nucleotide sequence ID" value="NZ_LR734844.1"/>
</dbReference>
<reference evidence="1" key="1">
    <citation type="submission" date="2019-10" db="EMBL/GenBank/DDBJ databases">
        <authorList>
            <consortium name="Genoscope - CEA"/>
            <person name="William W."/>
        </authorList>
    </citation>
    <scope>NUCLEOTIDE SEQUENCE [LARGE SCALE GENOMIC DNA]</scope>
    <source>
        <strain evidence="1">BBR_PRJEB10992</strain>
    </source>
</reference>
<gene>
    <name evidence="1" type="ORF">PL8927_270018</name>
</gene>
<proteinExistence type="predicted"/>
<dbReference type="EMBL" id="CZCU02000099">
    <property type="protein sequence ID" value="VXD13529.1"/>
    <property type="molecule type" value="Genomic_DNA"/>
</dbReference>